<protein>
    <submittedName>
        <fullName evidence="1">Uncharacterized protein</fullName>
    </submittedName>
</protein>
<dbReference type="EMBL" id="CAUYUJ010014278">
    <property type="protein sequence ID" value="CAK0839206.1"/>
    <property type="molecule type" value="Genomic_DNA"/>
</dbReference>
<name>A0ABN9T331_9DINO</name>
<evidence type="ECO:0000313" key="2">
    <source>
        <dbReference type="Proteomes" id="UP001189429"/>
    </source>
</evidence>
<evidence type="ECO:0000313" key="1">
    <source>
        <dbReference type="EMBL" id="CAK0839206.1"/>
    </source>
</evidence>
<gene>
    <name evidence="1" type="ORF">PCOR1329_LOCUS34939</name>
</gene>
<sequence length="178" mass="19070">RRPARWSTWTRGDPGEREKWLYGYGFSYVYSRAAACESPYPDESLGEDLSFFVRLRQRVPTAVHFDEAGLCLHTLHARGTSRAAPWGMLLLNWASKLVFGSLIAVAAGTVASDALPGAGGAVALALAVPRRRPAGAAAAPLIVGASGRRQVRGFRARLSHFGRGSLSCASPRAFLQGC</sequence>
<keyword evidence="2" id="KW-1185">Reference proteome</keyword>
<organism evidence="1 2">
    <name type="scientific">Prorocentrum cordatum</name>
    <dbReference type="NCBI Taxonomy" id="2364126"/>
    <lineage>
        <taxon>Eukaryota</taxon>
        <taxon>Sar</taxon>
        <taxon>Alveolata</taxon>
        <taxon>Dinophyceae</taxon>
        <taxon>Prorocentrales</taxon>
        <taxon>Prorocentraceae</taxon>
        <taxon>Prorocentrum</taxon>
    </lineage>
</organism>
<dbReference type="Proteomes" id="UP001189429">
    <property type="component" value="Unassembled WGS sequence"/>
</dbReference>
<comment type="caution">
    <text evidence="1">The sequence shown here is derived from an EMBL/GenBank/DDBJ whole genome shotgun (WGS) entry which is preliminary data.</text>
</comment>
<reference evidence="1" key="1">
    <citation type="submission" date="2023-10" db="EMBL/GenBank/DDBJ databases">
        <authorList>
            <person name="Chen Y."/>
            <person name="Shah S."/>
            <person name="Dougan E. K."/>
            <person name="Thang M."/>
            <person name="Chan C."/>
        </authorList>
    </citation>
    <scope>NUCLEOTIDE SEQUENCE [LARGE SCALE GENOMIC DNA]</scope>
</reference>
<accession>A0ABN9T331</accession>
<feature type="non-terminal residue" evidence="1">
    <location>
        <position position="1"/>
    </location>
</feature>
<proteinExistence type="predicted"/>